<proteinExistence type="inferred from homology"/>
<dbReference type="SMART" id="SM00949">
    <property type="entry name" value="PAZ"/>
    <property type="match status" value="1"/>
</dbReference>
<keyword evidence="3" id="KW-0812">Transmembrane</keyword>
<dbReference type="CDD" id="cd04657">
    <property type="entry name" value="Piwi_ago-like"/>
    <property type="match status" value="1"/>
</dbReference>
<evidence type="ECO:0000256" key="3">
    <source>
        <dbReference type="SAM" id="Phobius"/>
    </source>
</evidence>
<dbReference type="Pfam" id="PF08699">
    <property type="entry name" value="ArgoL1"/>
    <property type="match status" value="1"/>
</dbReference>
<dbReference type="GO" id="GO:0004934">
    <property type="term" value="F:mating-type alpha-factor pheromone receptor activity"/>
    <property type="evidence" value="ECO:0007669"/>
    <property type="project" value="InterPro"/>
</dbReference>
<dbReference type="Gene3D" id="3.40.50.2300">
    <property type="match status" value="1"/>
</dbReference>
<evidence type="ECO:0000256" key="1">
    <source>
        <dbReference type="RuleBase" id="RU361178"/>
    </source>
</evidence>
<feature type="transmembrane region" description="Helical" evidence="3">
    <location>
        <begin position="42"/>
        <end position="60"/>
    </location>
</feature>
<dbReference type="CDD" id="cd14966">
    <property type="entry name" value="7tmD_STE3"/>
    <property type="match status" value="1"/>
</dbReference>
<dbReference type="Pfam" id="PF02170">
    <property type="entry name" value="PAZ"/>
    <property type="match status" value="1"/>
</dbReference>
<feature type="compositionally biased region" description="Low complexity" evidence="2">
    <location>
        <begin position="405"/>
        <end position="414"/>
    </location>
</feature>
<dbReference type="SUPFAM" id="SSF101690">
    <property type="entry name" value="PAZ domain"/>
    <property type="match status" value="1"/>
</dbReference>
<dbReference type="GO" id="GO:0003723">
    <property type="term" value="F:RNA binding"/>
    <property type="evidence" value="ECO:0007669"/>
    <property type="project" value="InterPro"/>
</dbReference>
<keyword evidence="3" id="KW-1133">Transmembrane helix</keyword>
<evidence type="ECO:0000256" key="2">
    <source>
        <dbReference type="SAM" id="MobiDB-lite"/>
    </source>
</evidence>
<dbReference type="InterPro" id="IPR032472">
    <property type="entry name" value="ArgoL2"/>
</dbReference>
<feature type="domain" description="Piwi" evidence="5">
    <location>
        <begin position="994"/>
        <end position="1300"/>
    </location>
</feature>
<evidence type="ECO:0000259" key="5">
    <source>
        <dbReference type="PROSITE" id="PS50822"/>
    </source>
</evidence>
<dbReference type="Pfam" id="PF02076">
    <property type="entry name" value="STE3"/>
    <property type="match status" value="1"/>
</dbReference>
<feature type="region of interest" description="Disordered" evidence="2">
    <location>
        <begin position="327"/>
        <end position="355"/>
    </location>
</feature>
<dbReference type="InterPro" id="IPR012337">
    <property type="entry name" value="RNaseH-like_sf"/>
</dbReference>
<dbReference type="PROSITE" id="PS50821">
    <property type="entry name" value="PAZ"/>
    <property type="match status" value="1"/>
</dbReference>
<evidence type="ECO:0000313" key="7">
    <source>
        <dbReference type="Proteomes" id="UP000613580"/>
    </source>
</evidence>
<feature type="transmembrane region" description="Helical" evidence="3">
    <location>
        <begin position="170"/>
        <end position="189"/>
    </location>
</feature>
<dbReference type="EMBL" id="JACAZE010000003">
    <property type="protein sequence ID" value="KAF7319536.1"/>
    <property type="molecule type" value="Genomic_DNA"/>
</dbReference>
<evidence type="ECO:0000259" key="4">
    <source>
        <dbReference type="PROSITE" id="PS50821"/>
    </source>
</evidence>
<dbReference type="Gene3D" id="2.170.260.10">
    <property type="entry name" value="paz domain"/>
    <property type="match status" value="1"/>
</dbReference>
<dbReference type="SUPFAM" id="SSF53098">
    <property type="entry name" value="Ribonuclease H-like"/>
    <property type="match status" value="1"/>
</dbReference>
<comment type="caution">
    <text evidence="6">The sequence shown here is derived from an EMBL/GenBank/DDBJ whole genome shotgun (WGS) entry which is preliminary data.</text>
</comment>
<sequence>MVYYYTGAPDWVFSMFAFIAAVISFVPLPWHLEAWNVGTCLYMIWTGLANLIFFINSIIWRDNVLNWAPRWCDFTTHFQVGYNLAIPACCLCINRRLYQIASVRSVTKTRSEKRRAIIIDLCIGLGLPLLGIPLQYVVEGHRFNIFEDVGCLIETYETPVAIVLLNLPPLIVGCVSAVYCIMSIRAFYASHVQFRELLSSSNTNLNFNRYIRLMALAAVDLSFTIPMAIWVLYTDVAVTGLNPWISWDDTHSNFSRVLQIPGIVWRSDKIAVASIETTRVATVFCAFIFFAFFGFADEAMKNYKTAYNSVARRVGLSTVGSATLGGTSKGLSSEGTASKGRSTGPTLPVFIRKETSRKRDSLDSFSSAGLDSLSYIDKEKSFGGTESFAMDKSFGALEAPEEIPSGSSSSLGGDSDAEEIEVSSLHRGGNFRGGPPGNFRGGPGGGRGGGFRGGAPGGVYNPGPATIDARVANNSDKQLVASRAGIAVDSNDLPLRPDFGTAGREIKLRANFFPVRLPRGPLYEYDVSISPVAGTAARRVKKRIFQLAEGSPQWTQLGLKNRVVHDSSAKIIAVSLLPQPLAIRVPFFDADEQRPAPTDRSYKEYTLTITYTQSLDMQALQEYVSGNFQYRGYDIMPLISAMNLLLASQANRTGVQVGRNRFFFPADDQPVPLGGGLQAFRGFYSSVRPAHNQLMVNLNVCTTAFYQPGNLADAMMAFRNASFGARITAFVKGVRVKTTHLGYKKTVKKASDRTARTHSFACTDLNNEVVTVEQYFRRRYNIALRYPDMPLVDVGGAKQNLLPAEVCEILPGQAFKGKLTDEHTAEMIKVAAKPPNINAMQIAGRGLDQLGFRAGGGALQEFGVSIGEEMAVVPGRLLNPPRVVYGQGTPSVDDRASWNLRDVKFKIGAKMDNWGVLVVQDGGRDEFTGPNDPQLVQTMQGFVQMCNKSGMRVSPPNAFRAVQLPQKNFADPTRSAAATAIRSVLMALPKKPQLVLVVLSNGDKHVYSGLKYLCDSHLDIATVCVHSAKIRKEKGQLQYFANVALKVNMKMGGVNHGLDQQSMAWLNQMPTMLVGIDVTHPGPGSVKGTPSIAAVVASVDSNFAQFPASMEIQETKKEMVTNLKGMMVQRLRRFASTNGGRLPQQILVYRDGVSEGQFRTVIDEELPQIKAAFRDAPVANYNPKVTIVICGKRHHTRFYPAEGGDAANDGNPKPGTVVDRGVTAVYEFDFFLQAHGGLQGTTRPTHYYVVHDEIGFKADLLQGLTNSVSYMFARATKAVSLVSPAYYADLACERGRCYLHKLLNGISSSASTTTSSSTQEEAVMAEATTLWHGGVQGAQLKETMYYL</sequence>
<feature type="transmembrane region" description="Helical" evidence="3">
    <location>
        <begin position="117"/>
        <end position="138"/>
    </location>
</feature>
<feature type="region of interest" description="Disordered" evidence="2">
    <location>
        <begin position="399"/>
        <end position="461"/>
    </location>
</feature>
<comment type="similarity">
    <text evidence="1">Belongs to the argonaute family.</text>
</comment>
<feature type="compositionally biased region" description="Gly residues" evidence="2">
    <location>
        <begin position="430"/>
        <end position="457"/>
    </location>
</feature>
<keyword evidence="3" id="KW-0472">Membrane</keyword>
<dbReference type="Pfam" id="PF16486">
    <property type="entry name" value="ArgoN"/>
    <property type="match status" value="1"/>
</dbReference>
<dbReference type="SMART" id="SM01163">
    <property type="entry name" value="DUF1785"/>
    <property type="match status" value="1"/>
</dbReference>
<protein>
    <submittedName>
        <fullName evidence="6">Argonaute-like protein</fullName>
    </submittedName>
</protein>
<dbReference type="InterPro" id="IPR014811">
    <property type="entry name" value="ArgoL1"/>
</dbReference>
<dbReference type="Gene3D" id="3.30.420.10">
    <property type="entry name" value="Ribonuclease H-like superfamily/Ribonuclease H"/>
    <property type="match status" value="1"/>
</dbReference>
<feature type="domain" description="PAZ" evidence="4">
    <location>
        <begin position="710"/>
        <end position="811"/>
    </location>
</feature>
<dbReference type="Proteomes" id="UP000613580">
    <property type="component" value="Unassembled WGS sequence"/>
</dbReference>
<dbReference type="InterPro" id="IPR045246">
    <property type="entry name" value="Piwi_ago-like"/>
</dbReference>
<dbReference type="Pfam" id="PF02171">
    <property type="entry name" value="Piwi"/>
    <property type="match status" value="1"/>
</dbReference>
<dbReference type="InterPro" id="IPR003165">
    <property type="entry name" value="Piwi"/>
</dbReference>
<gene>
    <name evidence="6" type="ORF">HMN09_00293000</name>
</gene>
<dbReference type="InterPro" id="IPR032474">
    <property type="entry name" value="Argonaute_N"/>
</dbReference>
<dbReference type="PROSITE" id="PS50822">
    <property type="entry name" value="PIWI"/>
    <property type="match status" value="1"/>
</dbReference>
<feature type="transmembrane region" description="Helical" evidence="3">
    <location>
        <begin position="12"/>
        <end position="30"/>
    </location>
</feature>
<dbReference type="InterPro" id="IPR036397">
    <property type="entry name" value="RNaseH_sf"/>
</dbReference>
<feature type="compositionally biased region" description="Polar residues" evidence="2">
    <location>
        <begin position="327"/>
        <end position="345"/>
    </location>
</feature>
<organism evidence="6 7">
    <name type="scientific">Mycena chlorophos</name>
    <name type="common">Agaric fungus</name>
    <name type="synonym">Agaricus chlorophos</name>
    <dbReference type="NCBI Taxonomy" id="658473"/>
    <lineage>
        <taxon>Eukaryota</taxon>
        <taxon>Fungi</taxon>
        <taxon>Dikarya</taxon>
        <taxon>Basidiomycota</taxon>
        <taxon>Agaricomycotina</taxon>
        <taxon>Agaricomycetes</taxon>
        <taxon>Agaricomycetidae</taxon>
        <taxon>Agaricales</taxon>
        <taxon>Marasmiineae</taxon>
        <taxon>Mycenaceae</taxon>
        <taxon>Mycena</taxon>
    </lineage>
</organism>
<dbReference type="CDD" id="cd02846">
    <property type="entry name" value="PAZ_argonaute_like"/>
    <property type="match status" value="1"/>
</dbReference>
<dbReference type="Pfam" id="PF16488">
    <property type="entry name" value="ArgoL2"/>
    <property type="match status" value="1"/>
</dbReference>
<reference evidence="6" key="1">
    <citation type="submission" date="2020-05" db="EMBL/GenBank/DDBJ databases">
        <title>Mycena genomes resolve the evolution of fungal bioluminescence.</title>
        <authorList>
            <person name="Tsai I.J."/>
        </authorList>
    </citation>
    <scope>NUCLEOTIDE SEQUENCE</scope>
    <source>
        <strain evidence="6">110903Hualien_Pintung</strain>
    </source>
</reference>
<dbReference type="PANTHER" id="PTHR22891">
    <property type="entry name" value="EUKARYOTIC TRANSLATION INITIATION FACTOR 2C"/>
    <property type="match status" value="1"/>
</dbReference>
<dbReference type="OrthoDB" id="10252740at2759"/>
<dbReference type="GO" id="GO:0016020">
    <property type="term" value="C:membrane"/>
    <property type="evidence" value="ECO:0007669"/>
    <property type="project" value="InterPro"/>
</dbReference>
<dbReference type="SMART" id="SM00950">
    <property type="entry name" value="Piwi"/>
    <property type="match status" value="1"/>
</dbReference>
<dbReference type="PRINTS" id="PR00901">
    <property type="entry name" value="PHEROMONEBAR"/>
</dbReference>
<name>A0A8H6TLP1_MYCCL</name>
<dbReference type="InterPro" id="IPR000481">
    <property type="entry name" value="GPCR_Pheromne_B_alpha_rcpt"/>
</dbReference>
<dbReference type="PRINTS" id="PR00899">
    <property type="entry name" value="GPCRSTE3"/>
</dbReference>
<evidence type="ECO:0000313" key="6">
    <source>
        <dbReference type="EMBL" id="KAF7319536.1"/>
    </source>
</evidence>
<feature type="transmembrane region" description="Helical" evidence="3">
    <location>
        <begin position="210"/>
        <end position="233"/>
    </location>
</feature>
<dbReference type="InterPro" id="IPR001499">
    <property type="entry name" value="GPCR_STE3"/>
</dbReference>
<accession>A0A8H6TLP1</accession>
<dbReference type="InterPro" id="IPR036085">
    <property type="entry name" value="PAZ_dom_sf"/>
</dbReference>
<dbReference type="InterPro" id="IPR003100">
    <property type="entry name" value="PAZ_dom"/>
</dbReference>
<keyword evidence="7" id="KW-1185">Reference proteome</keyword>